<dbReference type="EMBL" id="JANIIC010000011">
    <property type="protein sequence ID" value="MCQ8829895.1"/>
    <property type="molecule type" value="Genomic_DNA"/>
</dbReference>
<dbReference type="RefSeq" id="WP_257631116.1">
    <property type="nucleotide sequence ID" value="NZ_JANIIC010000011.1"/>
</dbReference>
<comment type="caution">
    <text evidence="1">The sequence shown here is derived from an EMBL/GenBank/DDBJ whole genome shotgun (WGS) entry which is preliminary data.</text>
</comment>
<evidence type="ECO:0000313" key="1">
    <source>
        <dbReference type="EMBL" id="MCQ8829895.1"/>
    </source>
</evidence>
<gene>
    <name evidence="1" type="ORF">NQU54_12560</name>
</gene>
<protein>
    <recommendedName>
        <fullName evidence="3">Asp23/Gls24 family envelope stress response protein</fullName>
    </recommendedName>
</protein>
<evidence type="ECO:0000313" key="2">
    <source>
        <dbReference type="Proteomes" id="UP001142400"/>
    </source>
</evidence>
<evidence type="ECO:0008006" key="3">
    <source>
        <dbReference type="Google" id="ProtNLM"/>
    </source>
</evidence>
<keyword evidence="2" id="KW-1185">Reference proteome</keyword>
<sequence length="219" mass="23500">MALDDPRATPPPDDPAAREADAARLIGDERLPCGRLVSHAWEQARAAGDQPDPHMDGCAFCRQAVEGLTALDSTTRTLWAERPSARTVADRVMRAVRAEVRLGRMLPLDDPTRELRIAETAAAKVLRRAADRVPGVRAASCRLTPAEGSTRVTIAMTLAVTLDRPLPGRAAEVRRAVAHAAEQELGLAVSTIDLRIASVLEPLKPTASDEPTLRDGSGR</sequence>
<reference evidence="1" key="1">
    <citation type="submission" date="2022-06" db="EMBL/GenBank/DDBJ databases">
        <title>WGS of actinobacteria.</title>
        <authorList>
            <person name="Thawai C."/>
        </authorList>
    </citation>
    <scope>NUCLEOTIDE SEQUENCE</scope>
    <source>
        <strain evidence="1">DSM 42010</strain>
    </source>
</reference>
<dbReference type="AlphaFoldDB" id="A0A9X2LT50"/>
<accession>A0A9X2LT50</accession>
<proteinExistence type="predicted"/>
<organism evidence="1 2">
    <name type="scientific">Streptomyces malaysiensis subsp. samsunensis</name>
    <dbReference type="NCBI Taxonomy" id="459658"/>
    <lineage>
        <taxon>Bacteria</taxon>
        <taxon>Bacillati</taxon>
        <taxon>Actinomycetota</taxon>
        <taxon>Actinomycetes</taxon>
        <taxon>Kitasatosporales</taxon>
        <taxon>Streptomycetaceae</taxon>
        <taxon>Streptomyces</taxon>
        <taxon>Streptomyces violaceusniger group</taxon>
    </lineage>
</organism>
<name>A0A9X2LT50_STRMQ</name>
<dbReference type="Proteomes" id="UP001142400">
    <property type="component" value="Unassembled WGS sequence"/>
</dbReference>